<evidence type="ECO:0000259" key="1">
    <source>
        <dbReference type="PROSITE" id="PS51186"/>
    </source>
</evidence>
<dbReference type="SUPFAM" id="SSF55729">
    <property type="entry name" value="Acyl-CoA N-acyltransferases (Nat)"/>
    <property type="match status" value="1"/>
</dbReference>
<dbReference type="InterPro" id="IPR000182">
    <property type="entry name" value="GNAT_dom"/>
</dbReference>
<dbReference type="OrthoDB" id="2129362at2759"/>
<dbReference type="Pfam" id="PF13420">
    <property type="entry name" value="Acetyltransf_4"/>
    <property type="match status" value="1"/>
</dbReference>
<gene>
    <name evidence="2" type="ORF">DM02DRAFT_618585</name>
</gene>
<reference evidence="2 3" key="1">
    <citation type="journal article" date="2018" name="Sci. Rep.">
        <title>Comparative genomics provides insights into the lifestyle and reveals functional heterogeneity of dark septate endophytic fungi.</title>
        <authorList>
            <person name="Knapp D.G."/>
            <person name="Nemeth J.B."/>
            <person name="Barry K."/>
            <person name="Hainaut M."/>
            <person name="Henrissat B."/>
            <person name="Johnson J."/>
            <person name="Kuo A."/>
            <person name="Lim J.H.P."/>
            <person name="Lipzen A."/>
            <person name="Nolan M."/>
            <person name="Ohm R.A."/>
            <person name="Tamas L."/>
            <person name="Grigoriev I.V."/>
            <person name="Spatafora J.W."/>
            <person name="Nagy L.G."/>
            <person name="Kovacs G.M."/>
        </authorList>
    </citation>
    <scope>NUCLEOTIDE SEQUENCE [LARGE SCALE GENOMIC DNA]</scope>
    <source>
        <strain evidence="2 3">DSE2036</strain>
    </source>
</reference>
<dbReference type="Proteomes" id="UP000244855">
    <property type="component" value="Unassembled WGS sequence"/>
</dbReference>
<protein>
    <submittedName>
        <fullName evidence="2">Acyl-CoA N-acyltransferase</fullName>
    </submittedName>
</protein>
<sequence length="193" mass="22271">MTPTASTLRLLPCNENFIPEIYNIYNHYVVNTVITFALTTPPQDELVQSYRSVMSQGLPFTVALNDADEVVGYSYAAGFRQARKAYRHTVELTLMCHPEHTQKGIGPLLLKKLIEILRAPEKFPEYITRQRSDDDRVKAVLAVMAVDETGWKNGLGLRDFYVKHGFEEVGHLRKVGHKFDRWIDTRYLQLDLW</sequence>
<proteinExistence type="predicted"/>
<dbReference type="InterPro" id="IPR016181">
    <property type="entry name" value="Acyl_CoA_acyltransferase"/>
</dbReference>
<dbReference type="PROSITE" id="PS51186">
    <property type="entry name" value="GNAT"/>
    <property type="match status" value="1"/>
</dbReference>
<name>A0A2V1D8X7_9PLEO</name>
<keyword evidence="2" id="KW-0808">Transferase</keyword>
<evidence type="ECO:0000313" key="3">
    <source>
        <dbReference type="Proteomes" id="UP000244855"/>
    </source>
</evidence>
<dbReference type="Gene3D" id="3.40.630.30">
    <property type="match status" value="1"/>
</dbReference>
<dbReference type="AlphaFoldDB" id="A0A2V1D8X7"/>
<accession>A0A2V1D8X7</accession>
<dbReference type="STRING" id="97972.A0A2V1D8X7"/>
<evidence type="ECO:0000313" key="2">
    <source>
        <dbReference type="EMBL" id="PVH94501.1"/>
    </source>
</evidence>
<feature type="domain" description="N-acetyltransferase" evidence="1">
    <location>
        <begin position="8"/>
        <end position="193"/>
    </location>
</feature>
<keyword evidence="3" id="KW-1185">Reference proteome</keyword>
<dbReference type="EMBL" id="KZ805532">
    <property type="protein sequence ID" value="PVH94501.1"/>
    <property type="molecule type" value="Genomic_DNA"/>
</dbReference>
<organism evidence="2 3">
    <name type="scientific">Periconia macrospinosa</name>
    <dbReference type="NCBI Taxonomy" id="97972"/>
    <lineage>
        <taxon>Eukaryota</taxon>
        <taxon>Fungi</taxon>
        <taxon>Dikarya</taxon>
        <taxon>Ascomycota</taxon>
        <taxon>Pezizomycotina</taxon>
        <taxon>Dothideomycetes</taxon>
        <taxon>Pleosporomycetidae</taxon>
        <taxon>Pleosporales</taxon>
        <taxon>Massarineae</taxon>
        <taxon>Periconiaceae</taxon>
        <taxon>Periconia</taxon>
    </lineage>
</organism>
<dbReference type="GO" id="GO:0016747">
    <property type="term" value="F:acyltransferase activity, transferring groups other than amino-acyl groups"/>
    <property type="evidence" value="ECO:0007669"/>
    <property type="project" value="InterPro"/>
</dbReference>
<keyword evidence="2" id="KW-0012">Acyltransferase</keyword>